<feature type="compositionally biased region" description="Basic and acidic residues" evidence="1">
    <location>
        <begin position="48"/>
        <end position="58"/>
    </location>
</feature>
<reference evidence="2" key="1">
    <citation type="submission" date="2019-11" db="UniProtKB">
        <authorList>
            <consortium name="WormBaseParasite"/>
        </authorList>
    </citation>
    <scope>IDENTIFICATION</scope>
</reference>
<dbReference type="AlphaFoldDB" id="A0A5K3EQC0"/>
<name>A0A5K3EQC0_MESCO</name>
<organism evidence="2">
    <name type="scientific">Mesocestoides corti</name>
    <name type="common">Flatworm</name>
    <dbReference type="NCBI Taxonomy" id="53468"/>
    <lineage>
        <taxon>Eukaryota</taxon>
        <taxon>Metazoa</taxon>
        <taxon>Spiralia</taxon>
        <taxon>Lophotrochozoa</taxon>
        <taxon>Platyhelminthes</taxon>
        <taxon>Cestoda</taxon>
        <taxon>Eucestoda</taxon>
        <taxon>Cyclophyllidea</taxon>
        <taxon>Mesocestoididae</taxon>
        <taxon>Mesocestoides</taxon>
    </lineage>
</organism>
<proteinExistence type="predicted"/>
<accession>A0A5K3EQC0</accession>
<feature type="region of interest" description="Disordered" evidence="1">
    <location>
        <begin position="36"/>
        <end position="70"/>
    </location>
</feature>
<sequence>MSRPFCAYPPFGAPVVSTHAHGMPETDCIAFSDAWPQSTPTHLSGPRGDGRGEWECNRSLRRLNSGTQPP</sequence>
<evidence type="ECO:0000313" key="2">
    <source>
        <dbReference type="WBParaSite" id="MCU_002302-RA"/>
    </source>
</evidence>
<dbReference type="WBParaSite" id="MCU_002302-RA">
    <property type="protein sequence ID" value="MCU_002302-RA"/>
    <property type="gene ID" value="MCU_002302"/>
</dbReference>
<evidence type="ECO:0000256" key="1">
    <source>
        <dbReference type="SAM" id="MobiDB-lite"/>
    </source>
</evidence>
<protein>
    <submittedName>
        <fullName evidence="2">Uncharacterized protein</fullName>
    </submittedName>
</protein>